<keyword evidence="6 11" id="KW-0677">Repeat</keyword>
<evidence type="ECO:0000256" key="4">
    <source>
        <dbReference type="ARBA" id="ARBA00022485"/>
    </source>
</evidence>
<evidence type="ECO:0000256" key="6">
    <source>
        <dbReference type="ARBA" id="ARBA00022737"/>
    </source>
</evidence>
<feature type="compositionally biased region" description="Basic and acidic residues" evidence="12">
    <location>
        <begin position="92"/>
        <end position="102"/>
    </location>
</feature>
<dbReference type="InterPro" id="IPR050294">
    <property type="entry name" value="RnfB_subfamily"/>
</dbReference>
<dbReference type="NCBIfam" id="NF045490">
    <property type="entry name" value="FdxA_Protbact"/>
    <property type="match status" value="1"/>
</dbReference>
<dbReference type="Proteomes" id="UP000249557">
    <property type="component" value="Unassembled WGS sequence"/>
</dbReference>
<evidence type="ECO:0000256" key="8">
    <source>
        <dbReference type="ARBA" id="ARBA00023004"/>
    </source>
</evidence>
<comment type="function">
    <text evidence="11">Ferredoxins are iron-sulfur proteins that transfer electrons in a wide variety of metabolic reactions.</text>
</comment>
<dbReference type="Gene3D" id="3.30.70.20">
    <property type="match status" value="1"/>
</dbReference>
<protein>
    <recommendedName>
        <fullName evidence="11">Ferredoxin</fullName>
    </recommendedName>
</protein>
<evidence type="ECO:0000259" key="13">
    <source>
        <dbReference type="PROSITE" id="PS51379"/>
    </source>
</evidence>
<keyword evidence="4 11" id="KW-0004">4Fe-4S</keyword>
<dbReference type="SUPFAM" id="SSF54862">
    <property type="entry name" value="4Fe-4S ferredoxins"/>
    <property type="match status" value="1"/>
</dbReference>
<dbReference type="InterPro" id="IPR054829">
    <property type="entry name" value="FdxA"/>
</dbReference>
<dbReference type="PROSITE" id="PS00198">
    <property type="entry name" value="4FE4S_FER_1"/>
    <property type="match status" value="1"/>
</dbReference>
<dbReference type="GO" id="GO:0051539">
    <property type="term" value="F:4 iron, 4 sulfur cluster binding"/>
    <property type="evidence" value="ECO:0007669"/>
    <property type="project" value="UniProtKB-KW"/>
</dbReference>
<dbReference type="EMBL" id="QFNK01000274">
    <property type="protein sequence ID" value="PZO82096.1"/>
    <property type="molecule type" value="Genomic_DNA"/>
</dbReference>
<comment type="caution">
    <text evidence="14">The sequence shown here is derived from an EMBL/GenBank/DDBJ whole genome shotgun (WGS) entry which is preliminary data.</text>
</comment>
<evidence type="ECO:0000256" key="11">
    <source>
        <dbReference type="RuleBase" id="RU364098"/>
    </source>
</evidence>
<keyword evidence="9 11" id="KW-0411">Iron-sulfur</keyword>
<dbReference type="GO" id="GO:0051538">
    <property type="term" value="F:3 iron, 4 sulfur cluster binding"/>
    <property type="evidence" value="ECO:0007669"/>
    <property type="project" value="UniProtKB-KW"/>
</dbReference>
<name>A0A2W4ZKG9_9BACT</name>
<keyword evidence="3 11" id="KW-0813">Transport</keyword>
<accession>A0A2W4ZKG9</accession>
<feature type="domain" description="4Fe-4S ferredoxin-type" evidence="13">
    <location>
        <begin position="31"/>
        <end position="60"/>
    </location>
</feature>
<feature type="region of interest" description="Disordered" evidence="12">
    <location>
        <begin position="92"/>
        <end position="112"/>
    </location>
</feature>
<evidence type="ECO:0000256" key="2">
    <source>
        <dbReference type="ARBA" id="ARBA00001966"/>
    </source>
</evidence>
<comment type="cofactor">
    <cofactor evidence="2 11">
        <name>[4Fe-4S] cluster</name>
        <dbReference type="ChEBI" id="CHEBI:49883"/>
    </cofactor>
</comment>
<gene>
    <name evidence="14" type="ORF">DI626_10320</name>
</gene>
<keyword evidence="8 11" id="KW-0408">Iron</keyword>
<dbReference type="PROSITE" id="PS51379">
    <property type="entry name" value="4FE4S_FER_2"/>
    <property type="match status" value="2"/>
</dbReference>
<organism evidence="14 15">
    <name type="scientific">Micavibrio aeruginosavorus</name>
    <dbReference type="NCBI Taxonomy" id="349221"/>
    <lineage>
        <taxon>Bacteria</taxon>
        <taxon>Pseudomonadati</taxon>
        <taxon>Bdellovibrionota</taxon>
        <taxon>Bdellovibrionia</taxon>
        <taxon>Bdellovibrionales</taxon>
        <taxon>Pseudobdellovibrionaceae</taxon>
        <taxon>Micavibrio</taxon>
    </lineage>
</organism>
<evidence type="ECO:0000256" key="9">
    <source>
        <dbReference type="ARBA" id="ARBA00023014"/>
    </source>
</evidence>
<dbReference type="PANTHER" id="PTHR42859">
    <property type="entry name" value="OXIDOREDUCTASE"/>
    <property type="match status" value="1"/>
</dbReference>
<dbReference type="InterPro" id="IPR000813">
    <property type="entry name" value="7Fe_ferredoxin"/>
</dbReference>
<dbReference type="Pfam" id="PF11953">
    <property type="entry name" value="DUF3470"/>
    <property type="match status" value="1"/>
</dbReference>
<evidence type="ECO:0000256" key="5">
    <source>
        <dbReference type="ARBA" id="ARBA00022723"/>
    </source>
</evidence>
<dbReference type="InterPro" id="IPR017896">
    <property type="entry name" value="4Fe4S_Fe-S-bd"/>
</dbReference>
<dbReference type="GO" id="GO:0046872">
    <property type="term" value="F:metal ion binding"/>
    <property type="evidence" value="ECO:0007669"/>
    <property type="project" value="UniProtKB-KW"/>
</dbReference>
<keyword evidence="7 11" id="KW-0249">Electron transport</keyword>
<keyword evidence="10 11" id="KW-0003">3Fe-4S</keyword>
<evidence type="ECO:0000256" key="3">
    <source>
        <dbReference type="ARBA" id="ARBA00022448"/>
    </source>
</evidence>
<evidence type="ECO:0000313" key="14">
    <source>
        <dbReference type="EMBL" id="PZO82096.1"/>
    </source>
</evidence>
<evidence type="ECO:0000256" key="1">
    <source>
        <dbReference type="ARBA" id="ARBA00001927"/>
    </source>
</evidence>
<dbReference type="Pfam" id="PF00037">
    <property type="entry name" value="Fer4"/>
    <property type="match status" value="1"/>
</dbReference>
<dbReference type="AlphaFoldDB" id="A0A2W4ZKG9"/>
<reference evidence="14 15" key="1">
    <citation type="submission" date="2017-08" db="EMBL/GenBank/DDBJ databases">
        <title>Infants hospitalized years apart are colonized by the same room-sourced microbial strains.</title>
        <authorList>
            <person name="Brooks B."/>
            <person name="Olm M.R."/>
            <person name="Firek B.A."/>
            <person name="Baker R."/>
            <person name="Thomas B.C."/>
            <person name="Morowitz M.J."/>
            <person name="Banfield J.F."/>
        </authorList>
    </citation>
    <scope>NUCLEOTIDE SEQUENCE [LARGE SCALE GENOMIC DNA]</scope>
    <source>
        <strain evidence="14">S2_018_000_R2_104</strain>
    </source>
</reference>
<dbReference type="InterPro" id="IPR017900">
    <property type="entry name" value="4Fe4S_Fe_S_CS"/>
</dbReference>
<dbReference type="GO" id="GO:0009055">
    <property type="term" value="F:electron transfer activity"/>
    <property type="evidence" value="ECO:0007669"/>
    <property type="project" value="InterPro"/>
</dbReference>
<evidence type="ECO:0000313" key="15">
    <source>
        <dbReference type="Proteomes" id="UP000249557"/>
    </source>
</evidence>
<evidence type="ECO:0000256" key="7">
    <source>
        <dbReference type="ARBA" id="ARBA00022982"/>
    </source>
</evidence>
<dbReference type="PRINTS" id="PR00354">
    <property type="entry name" value="7FE8SFRDOXIN"/>
</dbReference>
<dbReference type="PANTHER" id="PTHR42859:SF2">
    <property type="entry name" value="FERREDOXIN"/>
    <property type="match status" value="1"/>
</dbReference>
<evidence type="ECO:0000256" key="12">
    <source>
        <dbReference type="SAM" id="MobiDB-lite"/>
    </source>
</evidence>
<evidence type="ECO:0000256" key="10">
    <source>
        <dbReference type="ARBA" id="ARBA00023291"/>
    </source>
</evidence>
<sequence length="112" mass="12517">MTFVVTDVCIACKYTDCVEVCPVDCFYEGENMLVIHPDECIDCGVCEPECPIEAIVPDIDPKAEKFLELNREYASQWPNITKIKPALPDAEAMKDKKNKLEEDFSPNPGSGD</sequence>
<dbReference type="InterPro" id="IPR022569">
    <property type="entry name" value="Fd_C"/>
</dbReference>
<proteinExistence type="predicted"/>
<comment type="cofactor">
    <cofactor evidence="1 11">
        <name>[3Fe-4S] cluster</name>
        <dbReference type="ChEBI" id="CHEBI:21137"/>
    </cofactor>
</comment>
<feature type="domain" description="4Fe-4S ferredoxin-type" evidence="13">
    <location>
        <begin position="1"/>
        <end position="30"/>
    </location>
</feature>
<keyword evidence="5 11" id="KW-0479">Metal-binding</keyword>